<name>A0A8K1G3W3_9PASS</name>
<proteinExistence type="predicted"/>
<protein>
    <submittedName>
        <fullName evidence="2">Uncharacterized protein</fullName>
    </submittedName>
</protein>
<sequence length="151" mass="16190">MQFVRFGHPQQGKHFDKLEQSRGGHRGVQSCGAVLICRLGDQGQAFLVIQGEMHASLSTAAEKEALPLLLPPGSRSMPSQTFILGWDLPNFLAISSSGPLMDLEIITLSTGLGGEDGPSPREEQQIPAGSNRAAPLTWSSTDKRSSPEELP</sequence>
<dbReference type="Proteomes" id="UP000796761">
    <property type="component" value="Unassembled WGS sequence"/>
</dbReference>
<comment type="caution">
    <text evidence="2">The sequence shown here is derived from an EMBL/GenBank/DDBJ whole genome shotgun (WGS) entry which is preliminary data.</text>
</comment>
<evidence type="ECO:0000256" key="1">
    <source>
        <dbReference type="SAM" id="MobiDB-lite"/>
    </source>
</evidence>
<feature type="region of interest" description="Disordered" evidence="1">
    <location>
        <begin position="110"/>
        <end position="151"/>
    </location>
</feature>
<gene>
    <name evidence="2" type="ORF">HGM15179_015874</name>
</gene>
<dbReference type="AlphaFoldDB" id="A0A8K1G3W3"/>
<feature type="compositionally biased region" description="Basic and acidic residues" evidence="1">
    <location>
        <begin position="141"/>
        <end position="151"/>
    </location>
</feature>
<evidence type="ECO:0000313" key="3">
    <source>
        <dbReference type="Proteomes" id="UP000796761"/>
    </source>
</evidence>
<dbReference type="EMBL" id="SWJQ01000742">
    <property type="protein sequence ID" value="TRZ11233.1"/>
    <property type="molecule type" value="Genomic_DNA"/>
</dbReference>
<keyword evidence="3" id="KW-1185">Reference proteome</keyword>
<accession>A0A8K1G3W3</accession>
<evidence type="ECO:0000313" key="2">
    <source>
        <dbReference type="EMBL" id="TRZ11233.1"/>
    </source>
</evidence>
<reference evidence="2" key="1">
    <citation type="submission" date="2019-04" db="EMBL/GenBank/DDBJ databases">
        <title>Genome assembly of Zosterops borbonicus 15179.</title>
        <authorList>
            <person name="Leroy T."/>
            <person name="Anselmetti Y."/>
            <person name="Tilak M.-K."/>
            <person name="Nabholz B."/>
        </authorList>
    </citation>
    <scope>NUCLEOTIDE SEQUENCE</scope>
    <source>
        <strain evidence="2">HGM_15179</strain>
        <tissue evidence="2">Muscle</tissue>
    </source>
</reference>
<organism evidence="2 3">
    <name type="scientific">Zosterops borbonicus</name>
    <dbReference type="NCBI Taxonomy" id="364589"/>
    <lineage>
        <taxon>Eukaryota</taxon>
        <taxon>Metazoa</taxon>
        <taxon>Chordata</taxon>
        <taxon>Craniata</taxon>
        <taxon>Vertebrata</taxon>
        <taxon>Euteleostomi</taxon>
        <taxon>Archelosauria</taxon>
        <taxon>Archosauria</taxon>
        <taxon>Dinosauria</taxon>
        <taxon>Saurischia</taxon>
        <taxon>Theropoda</taxon>
        <taxon>Coelurosauria</taxon>
        <taxon>Aves</taxon>
        <taxon>Neognathae</taxon>
        <taxon>Neoaves</taxon>
        <taxon>Telluraves</taxon>
        <taxon>Australaves</taxon>
        <taxon>Passeriformes</taxon>
        <taxon>Sylvioidea</taxon>
        <taxon>Zosteropidae</taxon>
        <taxon>Zosterops</taxon>
    </lineage>
</organism>